<keyword evidence="6" id="KW-1185">Reference proteome</keyword>
<dbReference type="Pfam" id="PF00079">
    <property type="entry name" value="Serpin"/>
    <property type="match status" value="1"/>
</dbReference>
<dbReference type="OrthoDB" id="6768138at2759"/>
<name>A0A482VVW5_ASBVE</name>
<comment type="similarity">
    <text evidence="1">Belongs to the serpin family.</text>
</comment>
<keyword evidence="3" id="KW-0722">Serine protease inhibitor</keyword>
<feature type="non-terminal residue" evidence="5">
    <location>
        <position position="117"/>
    </location>
</feature>
<dbReference type="AlphaFoldDB" id="A0A482VVW5"/>
<keyword evidence="2" id="KW-0646">Protease inhibitor</keyword>
<dbReference type="Gene3D" id="3.30.497.10">
    <property type="entry name" value="Antithrombin, subunit I, domain 2"/>
    <property type="match status" value="1"/>
</dbReference>
<gene>
    <name evidence="5" type="ORF">BDFB_014179</name>
</gene>
<reference evidence="5 6" key="1">
    <citation type="submission" date="2017-03" db="EMBL/GenBank/DDBJ databases">
        <title>Genome of the blue death feigning beetle - Asbolus verrucosus.</title>
        <authorList>
            <person name="Rider S.D."/>
        </authorList>
    </citation>
    <scope>NUCLEOTIDE SEQUENCE [LARGE SCALE GENOMIC DNA]</scope>
    <source>
        <strain evidence="5">Butters</strain>
        <tissue evidence="5">Head and leg muscle</tissue>
    </source>
</reference>
<dbReference type="Gene3D" id="2.30.39.10">
    <property type="entry name" value="Alpha-1-antitrypsin, domain 1"/>
    <property type="match status" value="2"/>
</dbReference>
<dbReference type="InterPro" id="IPR000215">
    <property type="entry name" value="Serpin_fam"/>
</dbReference>
<evidence type="ECO:0000259" key="4">
    <source>
        <dbReference type="Pfam" id="PF00079"/>
    </source>
</evidence>
<accession>A0A482VVW5</accession>
<feature type="domain" description="Serpin" evidence="4">
    <location>
        <begin position="2"/>
        <end position="66"/>
    </location>
</feature>
<dbReference type="PANTHER" id="PTHR11461">
    <property type="entry name" value="SERINE PROTEASE INHIBITOR, SERPIN"/>
    <property type="match status" value="1"/>
</dbReference>
<organism evidence="5 6">
    <name type="scientific">Asbolus verrucosus</name>
    <name type="common">Desert ironclad beetle</name>
    <dbReference type="NCBI Taxonomy" id="1661398"/>
    <lineage>
        <taxon>Eukaryota</taxon>
        <taxon>Metazoa</taxon>
        <taxon>Ecdysozoa</taxon>
        <taxon>Arthropoda</taxon>
        <taxon>Hexapoda</taxon>
        <taxon>Insecta</taxon>
        <taxon>Pterygota</taxon>
        <taxon>Neoptera</taxon>
        <taxon>Endopterygota</taxon>
        <taxon>Coleoptera</taxon>
        <taxon>Polyphaga</taxon>
        <taxon>Cucujiformia</taxon>
        <taxon>Tenebrionidae</taxon>
        <taxon>Pimeliinae</taxon>
        <taxon>Asbolus</taxon>
    </lineage>
</organism>
<evidence type="ECO:0000256" key="1">
    <source>
        <dbReference type="ARBA" id="ARBA00009500"/>
    </source>
</evidence>
<evidence type="ECO:0000313" key="5">
    <source>
        <dbReference type="EMBL" id="RZC36773.1"/>
    </source>
</evidence>
<dbReference type="InterPro" id="IPR036186">
    <property type="entry name" value="Serpin_sf"/>
</dbReference>
<protein>
    <submittedName>
        <fullName evidence="5">Serpin domain containing protein</fullName>
    </submittedName>
</protein>
<dbReference type="GO" id="GO:0005615">
    <property type="term" value="C:extracellular space"/>
    <property type="evidence" value="ECO:0007669"/>
    <property type="project" value="InterPro"/>
</dbReference>
<dbReference type="InterPro" id="IPR042178">
    <property type="entry name" value="Serpin_sf_1"/>
</dbReference>
<dbReference type="InterPro" id="IPR042185">
    <property type="entry name" value="Serpin_sf_2"/>
</dbReference>
<dbReference type="InterPro" id="IPR023796">
    <property type="entry name" value="Serpin_dom"/>
</dbReference>
<comment type="caution">
    <text evidence="5">The sequence shown here is derived from an EMBL/GenBank/DDBJ whole genome shotgun (WGS) entry which is preliminary data.</text>
</comment>
<dbReference type="PANTHER" id="PTHR11461:SF211">
    <property type="entry name" value="GH10112P-RELATED"/>
    <property type="match status" value="1"/>
</dbReference>
<dbReference type="GO" id="GO:0004867">
    <property type="term" value="F:serine-type endopeptidase inhibitor activity"/>
    <property type="evidence" value="ECO:0007669"/>
    <property type="project" value="UniProtKB-KW"/>
</dbReference>
<dbReference type="SUPFAM" id="SSF56574">
    <property type="entry name" value="Serpins"/>
    <property type="match status" value="1"/>
</dbReference>
<evidence type="ECO:0000256" key="3">
    <source>
        <dbReference type="ARBA" id="ARBA00022900"/>
    </source>
</evidence>
<dbReference type="EMBL" id="QDEB01059068">
    <property type="protein sequence ID" value="RZC36773.1"/>
    <property type="molecule type" value="Genomic_DNA"/>
</dbReference>
<evidence type="ECO:0000256" key="2">
    <source>
        <dbReference type="ARBA" id="ARBA00022690"/>
    </source>
</evidence>
<dbReference type="Proteomes" id="UP000292052">
    <property type="component" value="Unassembled WGS sequence"/>
</dbReference>
<evidence type="ECO:0000313" key="6">
    <source>
        <dbReference type="Proteomes" id="UP000292052"/>
    </source>
</evidence>
<sequence length="117" mass="12994">MDFYKTNNDVVKVDTMHHYEEEFNYCENPNLNARFLEIPFEGGDVSMTIALPNGKEGITALENRIEKLGINKAFDIKQADLSGIAGNKGDLYISDVVKKMYIDVEEGGVEAAPAAYV</sequence>
<proteinExistence type="inferred from homology"/>